<evidence type="ECO:0000313" key="2">
    <source>
        <dbReference type="Proteomes" id="UP000592180"/>
    </source>
</evidence>
<dbReference type="EMBL" id="JACHLE010000001">
    <property type="protein sequence ID" value="MBB4806120.1"/>
    <property type="molecule type" value="Genomic_DNA"/>
</dbReference>
<protein>
    <submittedName>
        <fullName evidence="1">Uncharacterized protein</fullName>
    </submittedName>
</protein>
<reference evidence="1 2" key="1">
    <citation type="submission" date="2020-08" db="EMBL/GenBank/DDBJ databases">
        <title>Functional genomics of gut bacteria from endangered species of beetles.</title>
        <authorList>
            <person name="Carlos-Shanley C."/>
        </authorList>
    </citation>
    <scope>NUCLEOTIDE SEQUENCE [LARGE SCALE GENOMIC DNA]</scope>
    <source>
        <strain evidence="1 2">S00151</strain>
    </source>
</reference>
<dbReference type="AlphaFoldDB" id="A0A840KF19"/>
<accession>A0A840KF19</accession>
<sequence>MKIRVTFIILLYAILMNAQISEKVKELAKPLDTVSYAESSHVGVGR</sequence>
<evidence type="ECO:0000313" key="1">
    <source>
        <dbReference type="EMBL" id="MBB4806120.1"/>
    </source>
</evidence>
<gene>
    <name evidence="1" type="ORF">HNP38_001392</name>
</gene>
<dbReference type="Proteomes" id="UP000592180">
    <property type="component" value="Unassembled WGS sequence"/>
</dbReference>
<name>A0A840KF19_9FLAO</name>
<organism evidence="1 2">
    <name type="scientific">Chryseobacterium defluvii</name>
    <dbReference type="NCBI Taxonomy" id="160396"/>
    <lineage>
        <taxon>Bacteria</taxon>
        <taxon>Pseudomonadati</taxon>
        <taxon>Bacteroidota</taxon>
        <taxon>Flavobacteriia</taxon>
        <taxon>Flavobacteriales</taxon>
        <taxon>Weeksellaceae</taxon>
        <taxon>Chryseobacterium group</taxon>
        <taxon>Chryseobacterium</taxon>
    </lineage>
</organism>
<keyword evidence="2" id="KW-1185">Reference proteome</keyword>
<proteinExistence type="predicted"/>
<comment type="caution">
    <text evidence="1">The sequence shown here is derived from an EMBL/GenBank/DDBJ whole genome shotgun (WGS) entry which is preliminary data.</text>
</comment>